<organism evidence="1 2">
    <name type="scientific">Paenibacillus mesotrionivorans</name>
    <dbReference type="NCBI Taxonomy" id="3160968"/>
    <lineage>
        <taxon>Bacteria</taxon>
        <taxon>Bacillati</taxon>
        <taxon>Bacillota</taxon>
        <taxon>Bacilli</taxon>
        <taxon>Bacillales</taxon>
        <taxon>Paenibacillaceae</taxon>
        <taxon>Paenibacillus</taxon>
    </lineage>
</organism>
<accession>A0ACC7NWD9</accession>
<name>A0ACC7NWD9_9BACL</name>
<evidence type="ECO:0000313" key="2">
    <source>
        <dbReference type="Proteomes" id="UP001631969"/>
    </source>
</evidence>
<comment type="caution">
    <text evidence="1">The sequence shown here is derived from an EMBL/GenBank/DDBJ whole genome shotgun (WGS) entry which is preliminary data.</text>
</comment>
<keyword evidence="2" id="KW-1185">Reference proteome</keyword>
<sequence length="447" mass="50391">MKLVLLSGGSGKRLWPLSNDSRSKQFLKVLPGPDGGRESMVQRVWRQIGEVGLASHACIVTGNAQAEIIHSQIGEQVPLIIEPERRDTFAAIVLAASYVNSVMGADSNETIVVMPVDPYVELEFFTTIQRLDEVLQSTGSSLALIGAAPTHPSEKYGYILTEESTGEVRTVKRFAEKPKEAVARFFLEQGALWNCGVFAGKLGFFMELLQHRELPLEYESLHDRYHDIRKNSFDYEVVEHLKDISVIPYTGYWKDLGTWNTLTEEMTESISGKGVCSHDSTNTHIVNELDIPVAVLGASNLIVAASPDGILIADKEESPRIKEILTDDQPRPMYVERYWGWYRVLEYGANDRGDEVLVRRVCILAGKSLSYQLHKQREEVWTVTAGKGEVMLEDRRREVHVGDVIRIPQGIRHSILAHHELQMIETQIGSSLSETDIYRFEDPWKVE</sequence>
<reference evidence="1" key="1">
    <citation type="submission" date="2024-12" db="EMBL/GenBank/DDBJ databases">
        <authorList>
            <person name="Wu N."/>
        </authorList>
    </citation>
    <scope>NUCLEOTIDE SEQUENCE</scope>
    <source>
        <strain evidence="1">P15</strain>
    </source>
</reference>
<proteinExistence type="predicted"/>
<dbReference type="EMBL" id="JBJURJ010000006">
    <property type="protein sequence ID" value="MFM9328702.1"/>
    <property type="molecule type" value="Genomic_DNA"/>
</dbReference>
<gene>
    <name evidence="1" type="ORF">ACI1P1_10420</name>
</gene>
<dbReference type="Proteomes" id="UP001631969">
    <property type="component" value="Unassembled WGS sequence"/>
</dbReference>
<protein>
    <submittedName>
        <fullName evidence="1">Sugar phosphate nucleotidyltransferase</fullName>
    </submittedName>
</protein>
<evidence type="ECO:0000313" key="1">
    <source>
        <dbReference type="EMBL" id="MFM9328702.1"/>
    </source>
</evidence>